<name>A0A6J7T0N7_9ZZZZ</name>
<sequence>MMQTNSVNKHLLGGVATGIGSLPHRDAKQGAEFALRVTPELPSIPALTRRSPNESMIAMAVAGIRGIKFGQYNSPIIDVDKIDRHADVITDFDHDAYVGLRTFLEVAKGHTGPVKWQFTGPVTLGQALVRIGVPASIAFDVAVRAVRTHVQNIHDFVATALPDSPQVVFIDEPDLAMMMHESFPIAPDTAVDLMSGALAIIERDALMGLHCCSGIDGTPLLAAGPAILSIEVSDNVKNYAGPLAKFLESGGIIAWGVIRTDAPIMGSADRSWKQLAALWCELVQQGCDALRLRQQSLVTPACGLASFSEEVAEQIYAQVRDIGERVRTQALATRLNIGA</sequence>
<dbReference type="SUPFAM" id="SSF51726">
    <property type="entry name" value="UROD/MetE-like"/>
    <property type="match status" value="1"/>
</dbReference>
<dbReference type="InterPro" id="IPR038071">
    <property type="entry name" value="UROD/MetE-like_sf"/>
</dbReference>
<dbReference type="EMBL" id="CAEZVL010000109">
    <property type="protein sequence ID" value="CAB4632759.1"/>
    <property type="molecule type" value="Genomic_DNA"/>
</dbReference>
<dbReference type="AlphaFoldDB" id="A0A6J7T0N7"/>
<dbReference type="EMBL" id="CAFBQJ010000055">
    <property type="protein sequence ID" value="CAB5047179.1"/>
    <property type="molecule type" value="Genomic_DNA"/>
</dbReference>
<organism evidence="2">
    <name type="scientific">freshwater metagenome</name>
    <dbReference type="NCBI Taxonomy" id="449393"/>
    <lineage>
        <taxon>unclassified sequences</taxon>
        <taxon>metagenomes</taxon>
        <taxon>ecological metagenomes</taxon>
    </lineage>
</organism>
<evidence type="ECO:0000313" key="2">
    <source>
        <dbReference type="EMBL" id="CAB5047179.1"/>
    </source>
</evidence>
<accession>A0A6J7T0N7</accession>
<proteinExistence type="predicted"/>
<protein>
    <submittedName>
        <fullName evidence="2">Unannotated protein</fullName>
    </submittedName>
</protein>
<evidence type="ECO:0000313" key="1">
    <source>
        <dbReference type="EMBL" id="CAB4632759.1"/>
    </source>
</evidence>
<dbReference type="Gene3D" id="3.20.20.210">
    <property type="match status" value="1"/>
</dbReference>
<reference evidence="2" key="1">
    <citation type="submission" date="2020-05" db="EMBL/GenBank/DDBJ databases">
        <authorList>
            <person name="Chiriac C."/>
            <person name="Salcher M."/>
            <person name="Ghai R."/>
            <person name="Kavagutti S V."/>
        </authorList>
    </citation>
    <scope>NUCLEOTIDE SEQUENCE</scope>
</reference>
<gene>
    <name evidence="1" type="ORF">UFOPK1960_00794</name>
    <name evidence="2" type="ORF">UFOPK4275_00439</name>
</gene>